<feature type="transmembrane region" description="Helical" evidence="1">
    <location>
        <begin position="36"/>
        <end position="54"/>
    </location>
</feature>
<evidence type="ECO:0000313" key="3">
    <source>
        <dbReference type="EMBL" id="OHU89671.1"/>
    </source>
</evidence>
<keyword evidence="1" id="KW-1133">Transmembrane helix</keyword>
<feature type="domain" description="EamA" evidence="2">
    <location>
        <begin position="8"/>
        <end position="136"/>
    </location>
</feature>
<organism evidence="3 4">
    <name type="scientific">Pseudoalteromonas amylolytica</name>
    <dbReference type="NCBI Taxonomy" id="1859457"/>
    <lineage>
        <taxon>Bacteria</taxon>
        <taxon>Pseudomonadati</taxon>
        <taxon>Pseudomonadota</taxon>
        <taxon>Gammaproteobacteria</taxon>
        <taxon>Alteromonadales</taxon>
        <taxon>Pseudoalteromonadaceae</taxon>
        <taxon>Pseudoalteromonas</taxon>
    </lineage>
</organism>
<feature type="domain" description="EamA" evidence="2">
    <location>
        <begin position="148"/>
        <end position="276"/>
    </location>
</feature>
<dbReference type="Proteomes" id="UP000179786">
    <property type="component" value="Unassembled WGS sequence"/>
</dbReference>
<dbReference type="EMBL" id="MKJU01000028">
    <property type="protein sequence ID" value="OHU89671.1"/>
    <property type="molecule type" value="Genomic_DNA"/>
</dbReference>
<dbReference type="STRING" id="1859457.BET10_16220"/>
<sequence length="298" mass="32295">MRPEQTSLVYLHIAVLLFGGTALFSKLINLSALDITVYRTAVAFVVLAALLKLSGKQLRLASARDYLIAVLLGIVVGLHWVTYFAGMQMAGIATGIIAFFTYPVITVFLEPLFTKQRIKSKDIFSALIVLFGIYLLIPEASIGNQVTLGIITGVFSGALFATRNLLQKRFFATYSGPHTMFYQTLTACVMLAAFVEVEPSALPSQDVYYILLAGAVFTAIPHALFASSLKHLSATTAGLISCLQPLYGTLLAFMLLAEKPTIMTLLGGLLVISAACFETWSITRKKPHASIRASGCQR</sequence>
<feature type="transmembrane region" description="Helical" evidence="1">
    <location>
        <begin position="237"/>
        <end position="256"/>
    </location>
</feature>
<dbReference type="InterPro" id="IPR000620">
    <property type="entry name" value="EamA_dom"/>
</dbReference>
<feature type="transmembrane region" description="Helical" evidence="1">
    <location>
        <begin position="123"/>
        <end position="142"/>
    </location>
</feature>
<evidence type="ECO:0000313" key="4">
    <source>
        <dbReference type="Proteomes" id="UP000179786"/>
    </source>
</evidence>
<protein>
    <submittedName>
        <fullName evidence="3">Permease</fullName>
    </submittedName>
</protein>
<accession>A0A1S1MSQ1</accession>
<dbReference type="PANTHER" id="PTHR22911">
    <property type="entry name" value="ACYL-MALONYL CONDENSING ENZYME-RELATED"/>
    <property type="match status" value="1"/>
</dbReference>
<dbReference type="InterPro" id="IPR037185">
    <property type="entry name" value="EmrE-like"/>
</dbReference>
<feature type="transmembrane region" description="Helical" evidence="1">
    <location>
        <begin position="92"/>
        <end position="111"/>
    </location>
</feature>
<dbReference type="GO" id="GO:0016020">
    <property type="term" value="C:membrane"/>
    <property type="evidence" value="ECO:0007669"/>
    <property type="project" value="InterPro"/>
</dbReference>
<feature type="transmembrane region" description="Helical" evidence="1">
    <location>
        <begin position="262"/>
        <end position="282"/>
    </location>
</feature>
<feature type="transmembrane region" description="Helical" evidence="1">
    <location>
        <begin position="66"/>
        <end position="86"/>
    </location>
</feature>
<keyword evidence="1" id="KW-0812">Transmembrane</keyword>
<keyword evidence="1" id="KW-0472">Membrane</keyword>
<dbReference type="AlphaFoldDB" id="A0A1S1MSQ1"/>
<name>A0A1S1MSQ1_9GAMM</name>
<feature type="transmembrane region" description="Helical" evidence="1">
    <location>
        <begin position="148"/>
        <end position="166"/>
    </location>
</feature>
<dbReference type="OrthoDB" id="9150437at2"/>
<feature type="transmembrane region" description="Helical" evidence="1">
    <location>
        <begin position="207"/>
        <end position="225"/>
    </location>
</feature>
<comment type="caution">
    <text evidence="3">The sequence shown here is derived from an EMBL/GenBank/DDBJ whole genome shotgun (WGS) entry which is preliminary data.</text>
</comment>
<proteinExistence type="predicted"/>
<keyword evidence="4" id="KW-1185">Reference proteome</keyword>
<feature type="transmembrane region" description="Helical" evidence="1">
    <location>
        <begin position="178"/>
        <end position="195"/>
    </location>
</feature>
<dbReference type="SUPFAM" id="SSF103481">
    <property type="entry name" value="Multidrug resistance efflux transporter EmrE"/>
    <property type="match status" value="2"/>
</dbReference>
<dbReference type="Pfam" id="PF00892">
    <property type="entry name" value="EamA"/>
    <property type="match status" value="2"/>
</dbReference>
<gene>
    <name evidence="3" type="ORF">BET10_16220</name>
</gene>
<evidence type="ECO:0000259" key="2">
    <source>
        <dbReference type="Pfam" id="PF00892"/>
    </source>
</evidence>
<dbReference type="RefSeq" id="WP_070986297.1">
    <property type="nucleotide sequence ID" value="NZ_MKJU01000028.1"/>
</dbReference>
<evidence type="ECO:0000256" key="1">
    <source>
        <dbReference type="SAM" id="Phobius"/>
    </source>
</evidence>
<feature type="transmembrane region" description="Helical" evidence="1">
    <location>
        <begin position="7"/>
        <end position="24"/>
    </location>
</feature>
<reference evidence="3 4" key="1">
    <citation type="submission" date="2016-09" db="EMBL/GenBank/DDBJ databases">
        <title>Pseudoalteromonas amylolytica sp. nov., isolated from the surface seawater.</title>
        <authorList>
            <person name="Wu Y.-H."/>
            <person name="Cheng H."/>
            <person name="Jin X.-B."/>
            <person name="Wang C.-S."/>
            <person name="Xu X.-W."/>
        </authorList>
    </citation>
    <scope>NUCLEOTIDE SEQUENCE [LARGE SCALE GENOMIC DNA]</scope>
    <source>
        <strain evidence="3 4">JW1</strain>
    </source>
</reference>